<protein>
    <submittedName>
        <fullName evidence="6">Fimbrial protein</fullName>
    </submittedName>
</protein>
<dbReference type="InterPro" id="IPR008966">
    <property type="entry name" value="Adhesion_dom_sf"/>
</dbReference>
<name>A0ABW0SVU0_9GAMM</name>
<dbReference type="Proteomes" id="UP001596111">
    <property type="component" value="Unassembled WGS sequence"/>
</dbReference>
<evidence type="ECO:0000313" key="6">
    <source>
        <dbReference type="EMBL" id="MFC5580589.1"/>
    </source>
</evidence>
<sequence length="176" mass="17535">MNKTLLSAALIAGFGIAAFAPQTARADGTITFTGKVVANTCSFNVNSSGSANGTVALPVAFTSALAASGAVTGKTPFTIVVSGCDSKLTSVQELFSGSNLMADGNLQNTAATNNVEVQLLNGTTNSPINLNTGANSPVGTLSGGGVTLNYAAQYYATGVSTSGLVNTSVTYTTSYL</sequence>
<evidence type="ECO:0000256" key="5">
    <source>
        <dbReference type="SAM" id="SignalP"/>
    </source>
</evidence>
<comment type="subcellular location">
    <subcellularLocation>
        <location evidence="1">Fimbrium</location>
    </subcellularLocation>
</comment>
<reference evidence="7" key="1">
    <citation type="journal article" date="2019" name="Int. J. Syst. Evol. Microbiol.">
        <title>The Global Catalogue of Microorganisms (GCM) 10K type strain sequencing project: providing services to taxonomists for standard genome sequencing and annotation.</title>
        <authorList>
            <consortium name="The Broad Institute Genomics Platform"/>
            <consortium name="The Broad Institute Genome Sequencing Center for Infectious Disease"/>
            <person name="Wu L."/>
            <person name="Ma J."/>
        </authorList>
    </citation>
    <scope>NUCLEOTIDE SEQUENCE [LARGE SCALE GENOMIC DNA]</scope>
    <source>
        <strain evidence="7">CGMCC 1.13587</strain>
    </source>
</reference>
<organism evidence="6 7">
    <name type="scientific">Rhodanobacter terrae</name>
    <dbReference type="NCBI Taxonomy" id="418647"/>
    <lineage>
        <taxon>Bacteria</taxon>
        <taxon>Pseudomonadati</taxon>
        <taxon>Pseudomonadota</taxon>
        <taxon>Gammaproteobacteria</taxon>
        <taxon>Lysobacterales</taxon>
        <taxon>Rhodanobacteraceae</taxon>
        <taxon>Rhodanobacter</taxon>
    </lineage>
</organism>
<accession>A0ABW0SVU0</accession>
<evidence type="ECO:0000256" key="3">
    <source>
        <dbReference type="ARBA" id="ARBA00022729"/>
    </source>
</evidence>
<gene>
    <name evidence="6" type="ORF">ACFPPB_05640</name>
</gene>
<keyword evidence="4" id="KW-0281">Fimbrium</keyword>
<evidence type="ECO:0000256" key="1">
    <source>
        <dbReference type="ARBA" id="ARBA00004561"/>
    </source>
</evidence>
<dbReference type="RefSeq" id="WP_377325212.1">
    <property type="nucleotide sequence ID" value="NZ_JBHSNG010000004.1"/>
</dbReference>
<dbReference type="InterPro" id="IPR050263">
    <property type="entry name" value="Bact_Fimbrial_Adh_Pro"/>
</dbReference>
<proteinExistence type="inferred from homology"/>
<comment type="similarity">
    <text evidence="2">Belongs to the fimbrial protein family.</text>
</comment>
<dbReference type="Gene3D" id="2.60.40.1090">
    <property type="entry name" value="Fimbrial-type adhesion domain"/>
    <property type="match status" value="1"/>
</dbReference>
<dbReference type="PANTHER" id="PTHR33420">
    <property type="entry name" value="FIMBRIAL SUBUNIT ELFA-RELATED"/>
    <property type="match status" value="1"/>
</dbReference>
<feature type="chain" id="PRO_5045496469" evidence="5">
    <location>
        <begin position="27"/>
        <end position="176"/>
    </location>
</feature>
<comment type="caution">
    <text evidence="6">The sequence shown here is derived from an EMBL/GenBank/DDBJ whole genome shotgun (WGS) entry which is preliminary data.</text>
</comment>
<dbReference type="PANTHER" id="PTHR33420:SF3">
    <property type="entry name" value="FIMBRIAL SUBUNIT ELFA"/>
    <property type="match status" value="1"/>
</dbReference>
<keyword evidence="3 5" id="KW-0732">Signal</keyword>
<evidence type="ECO:0000313" key="7">
    <source>
        <dbReference type="Proteomes" id="UP001596111"/>
    </source>
</evidence>
<dbReference type="EMBL" id="JBHSNG010000004">
    <property type="protein sequence ID" value="MFC5580589.1"/>
    <property type="molecule type" value="Genomic_DNA"/>
</dbReference>
<dbReference type="SUPFAM" id="SSF49401">
    <property type="entry name" value="Bacterial adhesins"/>
    <property type="match status" value="1"/>
</dbReference>
<keyword evidence="7" id="KW-1185">Reference proteome</keyword>
<dbReference type="InterPro" id="IPR036937">
    <property type="entry name" value="Adhesion_dom_fimbrial_sf"/>
</dbReference>
<evidence type="ECO:0000256" key="2">
    <source>
        <dbReference type="ARBA" id="ARBA00006671"/>
    </source>
</evidence>
<evidence type="ECO:0000256" key="4">
    <source>
        <dbReference type="ARBA" id="ARBA00023263"/>
    </source>
</evidence>
<feature type="signal peptide" evidence="5">
    <location>
        <begin position="1"/>
        <end position="26"/>
    </location>
</feature>